<organism evidence="2 3">
    <name type="scientific">Microbacterium terrae</name>
    <dbReference type="NCBI Taxonomy" id="69369"/>
    <lineage>
        <taxon>Bacteria</taxon>
        <taxon>Bacillati</taxon>
        <taxon>Actinomycetota</taxon>
        <taxon>Actinomycetes</taxon>
        <taxon>Micrococcales</taxon>
        <taxon>Microbacteriaceae</taxon>
        <taxon>Microbacterium</taxon>
    </lineage>
</organism>
<proteinExistence type="predicted"/>
<dbReference type="SMART" id="SM00974">
    <property type="entry name" value="T5orf172"/>
    <property type="match status" value="1"/>
</dbReference>
<protein>
    <recommendedName>
        <fullName evidence="1">Bacteriophage T5 Orf172 DNA-binding domain-containing protein</fullName>
    </recommendedName>
</protein>
<feature type="domain" description="Bacteriophage T5 Orf172 DNA-binding" evidence="1">
    <location>
        <begin position="72"/>
        <end position="139"/>
    </location>
</feature>
<accession>A0A0M2H3F8</accession>
<dbReference type="Proteomes" id="UP000033956">
    <property type="component" value="Unassembled WGS sequence"/>
</dbReference>
<name>A0A0M2H3F8_9MICO</name>
<dbReference type="PATRIC" id="fig|92835.4.peg.2646"/>
<dbReference type="EMBL" id="JYIZ01000055">
    <property type="protein sequence ID" value="KJL38340.1"/>
    <property type="molecule type" value="Genomic_DNA"/>
</dbReference>
<evidence type="ECO:0000259" key="1">
    <source>
        <dbReference type="SMART" id="SM00974"/>
    </source>
</evidence>
<keyword evidence="3" id="KW-1185">Reference proteome</keyword>
<reference evidence="2 3" key="1">
    <citation type="submission" date="2015-02" db="EMBL/GenBank/DDBJ databases">
        <title>Draft genome sequences of ten Microbacterium spp. with emphasis on heavy metal contaminated environments.</title>
        <authorList>
            <person name="Corretto E."/>
        </authorList>
    </citation>
    <scope>NUCLEOTIDE SEQUENCE [LARGE SCALE GENOMIC DNA]</scope>
    <source>
        <strain evidence="2 3">DSM 12510</strain>
    </source>
</reference>
<dbReference type="InterPro" id="IPR018306">
    <property type="entry name" value="Phage_T5_Orf172_DNA-bd"/>
</dbReference>
<sequence>MYVGGSGYGFDMARDDPRMPAEPEPCVFCGAPEGVLRSGGGGAPSCIVCGWALGDSPDADLPRPRVEVVYYLRWEQRVKIGTSSQPRQRLAAIWHQELLAFERGGRMLERERHAQFADLREGGEWFRADPVLLAHARALAGDRDPWHSYARWLAEAFRSVTT</sequence>
<evidence type="ECO:0000313" key="2">
    <source>
        <dbReference type="EMBL" id="KJL38340.1"/>
    </source>
</evidence>
<gene>
    <name evidence="2" type="ORF">RS81_02611</name>
</gene>
<evidence type="ECO:0000313" key="3">
    <source>
        <dbReference type="Proteomes" id="UP000033956"/>
    </source>
</evidence>
<dbReference type="AlphaFoldDB" id="A0A0M2H3F8"/>
<comment type="caution">
    <text evidence="2">The sequence shown here is derived from an EMBL/GenBank/DDBJ whole genome shotgun (WGS) entry which is preliminary data.</text>
</comment>